<dbReference type="RefSeq" id="WP_217068161.1">
    <property type="nucleotide sequence ID" value="NZ_JAHQCS010000154.1"/>
</dbReference>
<protein>
    <submittedName>
        <fullName evidence="3">NAD(P)H-dependent oxidoreductase</fullName>
    </submittedName>
</protein>
<dbReference type="EMBL" id="JAHQCS010000154">
    <property type="protein sequence ID" value="MBU9713932.1"/>
    <property type="molecule type" value="Genomic_DNA"/>
</dbReference>
<comment type="caution">
    <text evidence="3">The sequence shown here is derived from an EMBL/GenBank/DDBJ whole genome shotgun (WGS) entry which is preliminary data.</text>
</comment>
<evidence type="ECO:0000313" key="3">
    <source>
        <dbReference type="EMBL" id="MBU9713932.1"/>
    </source>
</evidence>
<evidence type="ECO:0000256" key="1">
    <source>
        <dbReference type="ARBA" id="ARBA00009428"/>
    </source>
</evidence>
<feature type="domain" description="NADPH-dependent FMN reductase-like" evidence="2">
    <location>
        <begin position="1"/>
        <end position="138"/>
    </location>
</feature>
<reference evidence="3 4" key="1">
    <citation type="submission" date="2021-06" db="EMBL/GenBank/DDBJ databases">
        <title>Bacillus sp. RD4P76, an endophyte from a halophyte.</title>
        <authorList>
            <person name="Sun J.-Q."/>
        </authorList>
    </citation>
    <scope>NUCLEOTIDE SEQUENCE [LARGE SCALE GENOMIC DNA]</scope>
    <source>
        <strain evidence="3 4">CGMCC 1.15917</strain>
    </source>
</reference>
<organism evidence="3 4">
    <name type="scientific">Evansella tamaricis</name>
    <dbReference type="NCBI Taxonomy" id="2069301"/>
    <lineage>
        <taxon>Bacteria</taxon>
        <taxon>Bacillati</taxon>
        <taxon>Bacillota</taxon>
        <taxon>Bacilli</taxon>
        <taxon>Bacillales</taxon>
        <taxon>Bacillaceae</taxon>
        <taxon>Evansella</taxon>
    </lineage>
</organism>
<proteinExistence type="inferred from homology"/>
<accession>A0ABS6JM62</accession>
<comment type="similarity">
    <text evidence="1">Belongs to the azoreductase type 2 family.</text>
</comment>
<dbReference type="Pfam" id="PF03358">
    <property type="entry name" value="FMN_red"/>
    <property type="match status" value="1"/>
</dbReference>
<dbReference type="InterPro" id="IPR050712">
    <property type="entry name" value="NAD(P)H-dep_reductase"/>
</dbReference>
<dbReference type="PANTHER" id="PTHR30543:SF21">
    <property type="entry name" value="NAD(P)H-DEPENDENT FMN REDUCTASE LOT6"/>
    <property type="match status" value="1"/>
</dbReference>
<name>A0ABS6JM62_9BACI</name>
<evidence type="ECO:0000259" key="2">
    <source>
        <dbReference type="Pfam" id="PF03358"/>
    </source>
</evidence>
<dbReference type="InterPro" id="IPR005025">
    <property type="entry name" value="FMN_Rdtase-like_dom"/>
</dbReference>
<dbReference type="PANTHER" id="PTHR30543">
    <property type="entry name" value="CHROMATE REDUCTASE"/>
    <property type="match status" value="1"/>
</dbReference>
<evidence type="ECO:0000313" key="4">
    <source>
        <dbReference type="Proteomes" id="UP000784880"/>
    </source>
</evidence>
<dbReference type="Proteomes" id="UP000784880">
    <property type="component" value="Unassembled WGS sequence"/>
</dbReference>
<sequence length="175" mass="19145">MSIVVISGSPRKDGVSGQIGHWISDTFYTDHINLSATNIPLFDGAEQTKLHPEVTEFLAKLKKGTGYIIISPEYHGGMSGALKNALDFTNASFFEEKHVLLLSVAGGGKGGINALNNMRTVFRALYAEVIAKQKVIDGNSFSHPETKRELSILINQFLEKIHTPNRWKFGGAMGL</sequence>
<keyword evidence="4" id="KW-1185">Reference proteome</keyword>
<gene>
    <name evidence="3" type="ORF">KS419_19555</name>
</gene>